<protein>
    <submittedName>
        <fullName evidence="2">Uncharacterized protein</fullName>
    </submittedName>
</protein>
<feature type="transmembrane region" description="Helical" evidence="1">
    <location>
        <begin position="762"/>
        <end position="783"/>
    </location>
</feature>
<feature type="transmembrane region" description="Helical" evidence="1">
    <location>
        <begin position="183"/>
        <end position="204"/>
    </location>
</feature>
<feature type="transmembrane region" description="Helical" evidence="1">
    <location>
        <begin position="437"/>
        <end position="460"/>
    </location>
</feature>
<feature type="transmembrane region" description="Helical" evidence="1">
    <location>
        <begin position="81"/>
        <end position="103"/>
    </location>
</feature>
<keyword evidence="1" id="KW-0812">Transmembrane</keyword>
<feature type="transmembrane region" description="Helical" evidence="1">
    <location>
        <begin position="258"/>
        <end position="279"/>
    </location>
</feature>
<evidence type="ECO:0000256" key="1">
    <source>
        <dbReference type="SAM" id="Phobius"/>
    </source>
</evidence>
<name>A0A226D143_FOLCA</name>
<organism evidence="2 3">
    <name type="scientific">Folsomia candida</name>
    <name type="common">Springtail</name>
    <dbReference type="NCBI Taxonomy" id="158441"/>
    <lineage>
        <taxon>Eukaryota</taxon>
        <taxon>Metazoa</taxon>
        <taxon>Ecdysozoa</taxon>
        <taxon>Arthropoda</taxon>
        <taxon>Hexapoda</taxon>
        <taxon>Collembola</taxon>
        <taxon>Entomobryomorpha</taxon>
        <taxon>Isotomoidea</taxon>
        <taxon>Isotomidae</taxon>
        <taxon>Proisotominae</taxon>
        <taxon>Folsomia</taxon>
    </lineage>
</organism>
<dbReference type="AlphaFoldDB" id="A0A226D143"/>
<sequence>MTQILLLWKMLHLQETFFNLFFFSPLYICWKTNRLICSLEKSRLEDVYLRSAMFLGPGVLCPFIVVIQYTRDPSSVQMSKFVESVACLGFIGVYLYLALFILMPYERQFVHAMNALILLDEQSQEGYKLIDGKFNRLNIVICITAGTGFLAPYIIPAIVQLSGSNPYHVVLTDSMVSVLPQNVYLFLNVLLYLLGVATLFILMFEITRLGCQVTSYGILGFSILSRHLTLCFGGKFLNFKLYRQLFIIVDRWSFEFKLNLFLFYVVASLVFTICCNFIVLRIRLLMPISMWILFTSVAVPTYLTIIGVIPLLSKLGEETGQAFQFLSIIAPLTFAIHSATFPDSPMYVSSCLPIRYRHHNVLRTINSLLYWTMLTQSDVLIGVHLQAALTYLFFSTPIMLIGLQAGVKNRRDDIFPVKHLTFEYRSFEIMHCIGMEMYGTLVIPLHTFAYVLTIFPSAVLIQHSPHMDNKTIAMICYFVFGFCIFWGIILQFGGYYFAQNVKTLRSWGSLELSCEDKFYMKSPLFICWKTNRFVCSLDKFRLEDVYLRFAMFFGPRVLCPIIVVIQYTRDPSSVQMSKFVESVACLGFIAHKPKSLPNQERCNRLNTVIYASSVAGFLAPFIIPAIVQLSGSNPYHIVLTDSMVSVLPRNAYLCLNILLVLLGVATLFILIFEITRLGSQLNSYCVLGFVILSRHLTLCLGGKIGLVRSLKLYRQLFMIMDRWCFEFKLNLFLFYIVVSLAFTICCNFIVLRIRLLMPTSMWILFTSLTVPTYLVIIGITPLLCKLGEETGEGLKRWEVPAPRRGTLFRKIVKSLKPVVLHGGFRGNTMICFNKAMKSGYYRAILDNTILASISINV</sequence>
<feature type="transmembrane region" description="Helical" evidence="1">
    <location>
        <begin position="137"/>
        <end position="163"/>
    </location>
</feature>
<feature type="transmembrane region" description="Helical" evidence="1">
    <location>
        <begin position="51"/>
        <end position="69"/>
    </location>
</feature>
<keyword evidence="1" id="KW-0472">Membrane</keyword>
<accession>A0A226D143</accession>
<feature type="transmembrane region" description="Helical" evidence="1">
    <location>
        <begin position="291"/>
        <end position="313"/>
    </location>
</feature>
<feature type="transmembrane region" description="Helical" evidence="1">
    <location>
        <begin position="727"/>
        <end position="750"/>
    </location>
</feature>
<evidence type="ECO:0000313" key="3">
    <source>
        <dbReference type="Proteomes" id="UP000198287"/>
    </source>
</evidence>
<feature type="transmembrane region" description="Helical" evidence="1">
    <location>
        <begin position="472"/>
        <end position="498"/>
    </location>
</feature>
<dbReference type="EMBL" id="LNIX01000043">
    <property type="protein sequence ID" value="OXA38770.1"/>
    <property type="molecule type" value="Genomic_DNA"/>
</dbReference>
<gene>
    <name evidence="2" type="ORF">Fcan01_26457</name>
</gene>
<keyword evidence="1" id="KW-1133">Transmembrane helix</keyword>
<dbReference type="Proteomes" id="UP000198287">
    <property type="component" value="Unassembled WGS sequence"/>
</dbReference>
<evidence type="ECO:0000313" key="2">
    <source>
        <dbReference type="EMBL" id="OXA38770.1"/>
    </source>
</evidence>
<feature type="transmembrane region" description="Helical" evidence="1">
    <location>
        <begin position="650"/>
        <end position="672"/>
    </location>
</feature>
<feature type="transmembrane region" description="Helical" evidence="1">
    <location>
        <begin position="12"/>
        <end position="30"/>
    </location>
</feature>
<reference evidence="2 3" key="1">
    <citation type="submission" date="2015-12" db="EMBL/GenBank/DDBJ databases">
        <title>The genome of Folsomia candida.</title>
        <authorList>
            <person name="Faddeeva A."/>
            <person name="Derks M.F."/>
            <person name="Anvar Y."/>
            <person name="Smit S."/>
            <person name="Van Straalen N."/>
            <person name="Roelofs D."/>
        </authorList>
    </citation>
    <scope>NUCLEOTIDE SEQUENCE [LARGE SCALE GENOMIC DNA]</scope>
    <source>
        <strain evidence="2 3">VU population</strain>
        <tissue evidence="2">Whole body</tissue>
    </source>
</reference>
<feature type="transmembrane region" description="Helical" evidence="1">
    <location>
        <begin position="368"/>
        <end position="394"/>
    </location>
</feature>
<keyword evidence="3" id="KW-1185">Reference proteome</keyword>
<feature type="transmembrane region" description="Helical" evidence="1">
    <location>
        <begin position="608"/>
        <end position="630"/>
    </location>
</feature>
<proteinExistence type="predicted"/>
<feature type="transmembrane region" description="Helical" evidence="1">
    <location>
        <begin position="325"/>
        <end position="348"/>
    </location>
</feature>
<comment type="caution">
    <text evidence="2">The sequence shown here is derived from an EMBL/GenBank/DDBJ whole genome shotgun (WGS) entry which is preliminary data.</text>
</comment>